<proteinExistence type="predicted"/>
<feature type="domain" description="WCX" evidence="2">
    <location>
        <begin position="259"/>
        <end position="336"/>
    </location>
</feature>
<gene>
    <name evidence="3" type="ORF">SAMN06309945_1645</name>
</gene>
<protein>
    <submittedName>
        <fullName evidence="3">Proteasome accessory factor B</fullName>
    </submittedName>
</protein>
<accession>A0A1T5JKQ0</accession>
<dbReference type="InterPro" id="IPR051534">
    <property type="entry name" value="CBASS_pafABC_assoc_protein"/>
</dbReference>
<keyword evidence="4" id="KW-1185">Reference proteome</keyword>
<dbReference type="InterPro" id="IPR026881">
    <property type="entry name" value="WYL_dom"/>
</dbReference>
<dbReference type="Pfam" id="PF25583">
    <property type="entry name" value="WCX"/>
    <property type="match status" value="1"/>
</dbReference>
<keyword evidence="3" id="KW-0647">Proteasome</keyword>
<dbReference type="PROSITE" id="PS52050">
    <property type="entry name" value="WYL"/>
    <property type="match status" value="1"/>
</dbReference>
<evidence type="ECO:0000313" key="4">
    <source>
        <dbReference type="Proteomes" id="UP000190857"/>
    </source>
</evidence>
<sequence>MAERSASPRIAVEERLFSLVLALLATEQGLTKTEVLSTVQGYRQKFVVGGDNTSLERQFERDKDDIRELGIPLETIEAPESSGNNQLLRYLIPKGAYDLPADITFSSAEIAMLSLAATVWRQGSMSGESQRAILKLRSLGIESTEPVIGYAPRVRTRENAFDPLRTALDRHQVVTFVYVKPGGSAPRLRTVHPLALVQYRGRWHLSAYDEGVEDRRTFLLSRIVGVVKVKNRTFEAPTETGLAERALDELDALWQANVARVRVTPGSDAEARLGKRGTRVDAGTDANADAGGSTIELHYTDVDLLADELAGYGPEAEAVSPERLRAGVIARHRRTLEAHAPTEGGRHGN</sequence>
<evidence type="ECO:0000259" key="2">
    <source>
        <dbReference type="Pfam" id="PF25583"/>
    </source>
</evidence>
<dbReference type="PANTHER" id="PTHR34580:SF3">
    <property type="entry name" value="PROTEIN PAFB"/>
    <property type="match status" value="1"/>
</dbReference>
<dbReference type="GO" id="GO:0000502">
    <property type="term" value="C:proteasome complex"/>
    <property type="evidence" value="ECO:0007669"/>
    <property type="project" value="UniProtKB-KW"/>
</dbReference>
<reference evidence="3 4" key="1">
    <citation type="submission" date="2017-02" db="EMBL/GenBank/DDBJ databases">
        <authorList>
            <person name="Peterson S.W."/>
        </authorList>
    </citation>
    <scope>NUCLEOTIDE SEQUENCE [LARGE SCALE GENOMIC DNA]</scope>
    <source>
        <strain evidence="3 4">VKM Ac-2059</strain>
    </source>
</reference>
<dbReference type="EMBL" id="FUZP01000001">
    <property type="protein sequence ID" value="SKC51995.1"/>
    <property type="molecule type" value="Genomic_DNA"/>
</dbReference>
<feature type="domain" description="WYL" evidence="1">
    <location>
        <begin position="160"/>
        <end position="225"/>
    </location>
</feature>
<dbReference type="Proteomes" id="UP000190857">
    <property type="component" value="Unassembled WGS sequence"/>
</dbReference>
<dbReference type="STRING" id="123320.SAMN06309945_1645"/>
<organism evidence="3 4">
    <name type="scientific">Okibacterium fritillariae</name>
    <dbReference type="NCBI Taxonomy" id="123320"/>
    <lineage>
        <taxon>Bacteria</taxon>
        <taxon>Bacillati</taxon>
        <taxon>Actinomycetota</taxon>
        <taxon>Actinomycetes</taxon>
        <taxon>Micrococcales</taxon>
        <taxon>Microbacteriaceae</taxon>
        <taxon>Okibacterium</taxon>
    </lineage>
</organism>
<name>A0A1T5JKQ0_9MICO</name>
<dbReference type="PANTHER" id="PTHR34580">
    <property type="match status" value="1"/>
</dbReference>
<dbReference type="AlphaFoldDB" id="A0A1T5JKQ0"/>
<evidence type="ECO:0000259" key="1">
    <source>
        <dbReference type="Pfam" id="PF13280"/>
    </source>
</evidence>
<dbReference type="OrthoDB" id="3268930at2"/>
<dbReference type="RefSeq" id="WP_079727633.1">
    <property type="nucleotide sequence ID" value="NZ_FUZP01000001.1"/>
</dbReference>
<evidence type="ECO:0000313" key="3">
    <source>
        <dbReference type="EMBL" id="SKC51995.1"/>
    </source>
</evidence>
<dbReference type="InterPro" id="IPR057727">
    <property type="entry name" value="WCX_dom"/>
</dbReference>
<dbReference type="Pfam" id="PF13280">
    <property type="entry name" value="WYL"/>
    <property type="match status" value="1"/>
</dbReference>